<feature type="transmembrane region" description="Helical" evidence="1">
    <location>
        <begin position="6"/>
        <end position="25"/>
    </location>
</feature>
<evidence type="ECO:0000256" key="1">
    <source>
        <dbReference type="SAM" id="Phobius"/>
    </source>
</evidence>
<evidence type="ECO:0000313" key="3">
    <source>
        <dbReference type="Proteomes" id="UP001529423"/>
    </source>
</evidence>
<gene>
    <name evidence="2" type="ORF">QUW46_01710</name>
</gene>
<accession>A0ABT7VKN9</accession>
<feature type="transmembrane region" description="Helical" evidence="1">
    <location>
        <begin position="92"/>
        <end position="114"/>
    </location>
</feature>
<keyword evidence="1" id="KW-1133">Transmembrane helix</keyword>
<name>A0ABT7VKN9_9LACO</name>
<dbReference type="EMBL" id="JAUDEO010000006">
    <property type="protein sequence ID" value="MDM8333303.1"/>
    <property type="molecule type" value="Genomic_DNA"/>
</dbReference>
<proteinExistence type="predicted"/>
<protein>
    <recommendedName>
        <fullName evidence="4">DUF3397 domain-containing protein</fullName>
    </recommendedName>
</protein>
<evidence type="ECO:0008006" key="4">
    <source>
        <dbReference type="Google" id="ProtNLM"/>
    </source>
</evidence>
<evidence type="ECO:0000313" key="2">
    <source>
        <dbReference type="EMBL" id="MDM8333303.1"/>
    </source>
</evidence>
<reference evidence="2 3" key="3">
    <citation type="submission" date="2023-06" db="EMBL/GenBank/DDBJ databases">
        <authorList>
            <person name="Zeman M."/>
            <person name="Kubasova T."/>
            <person name="Jahodarova E."/>
            <person name="Nykrynova M."/>
            <person name="Rychlik I."/>
        </authorList>
    </citation>
    <scope>NUCLEOTIDE SEQUENCE [LARGE SCALE GENOMIC DNA]</scope>
    <source>
        <strain evidence="2 3">105_WCHN</strain>
    </source>
</reference>
<comment type="caution">
    <text evidence="2">The sequence shown here is derived from an EMBL/GenBank/DDBJ whole genome shotgun (WGS) entry which is preliminary data.</text>
</comment>
<feature type="transmembrane region" description="Helical" evidence="1">
    <location>
        <begin position="37"/>
        <end position="54"/>
    </location>
</feature>
<keyword evidence="1" id="KW-0812">Transmembrane</keyword>
<reference evidence="2 3" key="1">
    <citation type="submission" date="2023-06" db="EMBL/GenBank/DDBJ databases">
        <title>Identification and characterization of horizontal gene transfer across gut microbiota members of farm animals based on homology search.</title>
        <authorList>
            <person name="Schwarzerova J."/>
            <person name="Nykrynova M."/>
            <person name="Jureckova K."/>
            <person name="Cejkova D."/>
            <person name="Rychlik I."/>
        </authorList>
    </citation>
    <scope>NUCLEOTIDE SEQUENCE [LARGE SCALE GENOMIC DNA]</scope>
    <source>
        <strain evidence="2 3">105_WCHN</strain>
    </source>
</reference>
<organism evidence="2 3">
    <name type="scientific">Limosilactobacillus panis</name>
    <dbReference type="NCBI Taxonomy" id="47493"/>
    <lineage>
        <taxon>Bacteria</taxon>
        <taxon>Bacillati</taxon>
        <taxon>Bacillota</taxon>
        <taxon>Bacilli</taxon>
        <taxon>Lactobacillales</taxon>
        <taxon>Lactobacillaceae</taxon>
        <taxon>Limosilactobacillus</taxon>
    </lineage>
</organism>
<reference evidence="3" key="2">
    <citation type="submission" date="2023-06" db="EMBL/GenBank/DDBJ databases">
        <title>Identification and characterization of horizontal gene transfer across gut microbiota members of farm animals based on homology search.</title>
        <authorList>
            <person name="Zeman M."/>
            <person name="Kubasova T."/>
            <person name="Jahodarova E."/>
            <person name="Nykrynova M."/>
            <person name="Rychlik I."/>
        </authorList>
    </citation>
    <scope>NUCLEOTIDE SEQUENCE [LARGE SCALE GENOMIC DNA]</scope>
    <source>
        <strain evidence="3">105_WCHN</strain>
    </source>
</reference>
<dbReference type="Proteomes" id="UP001529423">
    <property type="component" value="Unassembled WGS sequence"/>
</dbReference>
<sequence length="117" mass="14170">MAINFQRVLFQILLILIFIGVKYLTGRFFRGRKRRQLWWSMTTALFFILAFWNFGWYWSAYPIIVWMVLALALIVVQVAHNHEFIYRRYWPPFWRCSMYLAVISFACSIFAGFLPLI</sequence>
<feature type="transmembrane region" description="Helical" evidence="1">
    <location>
        <begin position="60"/>
        <end position="80"/>
    </location>
</feature>
<keyword evidence="3" id="KW-1185">Reference proteome</keyword>
<keyword evidence="1" id="KW-0472">Membrane</keyword>
<dbReference type="RefSeq" id="WP_289559026.1">
    <property type="nucleotide sequence ID" value="NZ_JAUDEO010000006.1"/>
</dbReference>